<evidence type="ECO:0000313" key="3">
    <source>
        <dbReference type="EMBL" id="MXV14192.1"/>
    </source>
</evidence>
<keyword evidence="4" id="KW-1185">Reference proteome</keyword>
<dbReference type="InterPro" id="IPR018873">
    <property type="entry name" value="KilA-N_DNA-bd_domain"/>
</dbReference>
<feature type="region of interest" description="Disordered" evidence="1">
    <location>
        <begin position="76"/>
        <end position="96"/>
    </location>
</feature>
<evidence type="ECO:0000259" key="2">
    <source>
        <dbReference type="Pfam" id="PF10543"/>
    </source>
</evidence>
<feature type="domain" description="KilA-N DNA-binding" evidence="2">
    <location>
        <begin position="2"/>
        <end position="47"/>
    </location>
</feature>
<dbReference type="Proteomes" id="UP000451233">
    <property type="component" value="Unassembled WGS sequence"/>
</dbReference>
<comment type="caution">
    <text evidence="3">The sequence shown here is derived from an EMBL/GenBank/DDBJ whole genome shotgun (WGS) entry which is preliminary data.</text>
</comment>
<accession>A0A7K1XTA0</accession>
<protein>
    <recommendedName>
        <fullName evidence="2">KilA-N DNA-binding domain-containing protein</fullName>
    </recommendedName>
</protein>
<evidence type="ECO:0000313" key="4">
    <source>
        <dbReference type="Proteomes" id="UP000451233"/>
    </source>
</evidence>
<name>A0A7K1XTA0_9SPHI</name>
<gene>
    <name evidence="3" type="ORF">GS398_02695</name>
</gene>
<dbReference type="Pfam" id="PF10543">
    <property type="entry name" value="ORF6N"/>
    <property type="match status" value="1"/>
</dbReference>
<organism evidence="3 4">
    <name type="scientific">Hufsiella ginkgonis</name>
    <dbReference type="NCBI Taxonomy" id="2695274"/>
    <lineage>
        <taxon>Bacteria</taxon>
        <taxon>Pseudomonadati</taxon>
        <taxon>Bacteroidota</taxon>
        <taxon>Sphingobacteriia</taxon>
        <taxon>Sphingobacteriales</taxon>
        <taxon>Sphingobacteriaceae</taxon>
        <taxon>Hufsiella</taxon>
    </lineage>
</organism>
<reference evidence="3 4" key="1">
    <citation type="submission" date="2019-11" db="EMBL/GenBank/DDBJ databases">
        <title>Pedobacter sp. HMF7056 Genome sequencing and assembly.</title>
        <authorList>
            <person name="Kang H."/>
            <person name="Kim H."/>
            <person name="Joh K."/>
        </authorList>
    </citation>
    <scope>NUCLEOTIDE SEQUENCE [LARGE SCALE GENOMIC DNA]</scope>
    <source>
        <strain evidence="3 4">HMF7056</strain>
    </source>
</reference>
<proteinExistence type="predicted"/>
<dbReference type="EMBL" id="WVHS01000001">
    <property type="protein sequence ID" value="MXV14192.1"/>
    <property type="molecule type" value="Genomic_DNA"/>
</dbReference>
<sequence length="96" mass="10882">MERFPAAFMFELTNEKQRLVINCDRLAGSKHSGTNPLAFTGQGVAMLRSPKAGEITIEIMRAFVYYRQILLLNKEMHPEDSGNGPEDRRSIPFPAR</sequence>
<dbReference type="AlphaFoldDB" id="A0A7K1XTA0"/>
<feature type="compositionally biased region" description="Basic and acidic residues" evidence="1">
    <location>
        <begin position="76"/>
        <end position="90"/>
    </location>
</feature>
<evidence type="ECO:0000256" key="1">
    <source>
        <dbReference type="SAM" id="MobiDB-lite"/>
    </source>
</evidence>